<proteinExistence type="predicted"/>
<dbReference type="Proteomes" id="UP000251647">
    <property type="component" value="Unassembled WGS sequence"/>
</dbReference>
<name>A0A2X1ZN06_PHODM</name>
<gene>
    <name evidence="1" type="ORF">NCTC11647_03696</name>
</gene>
<accession>A0A2X1ZN06</accession>
<evidence type="ECO:0000313" key="2">
    <source>
        <dbReference type="Proteomes" id="UP000251647"/>
    </source>
</evidence>
<organism evidence="1 2">
    <name type="scientific">Photobacterium damselae</name>
    <dbReference type="NCBI Taxonomy" id="38293"/>
    <lineage>
        <taxon>Bacteria</taxon>
        <taxon>Pseudomonadati</taxon>
        <taxon>Pseudomonadota</taxon>
        <taxon>Gammaproteobacteria</taxon>
        <taxon>Vibrionales</taxon>
        <taxon>Vibrionaceae</taxon>
        <taxon>Photobacterium</taxon>
    </lineage>
</organism>
<evidence type="ECO:0000313" key="1">
    <source>
        <dbReference type="EMBL" id="SPY44746.1"/>
    </source>
</evidence>
<sequence length="30" mass="3434">MAMLYQMREKVLLVLSVAAALLYLIDTHRA</sequence>
<protein>
    <submittedName>
        <fullName evidence="1">Uncharacterized protein</fullName>
    </submittedName>
</protein>
<dbReference type="EMBL" id="UATL01000005">
    <property type="protein sequence ID" value="SPY44746.1"/>
    <property type="molecule type" value="Genomic_DNA"/>
</dbReference>
<reference evidence="1 2" key="1">
    <citation type="submission" date="2018-06" db="EMBL/GenBank/DDBJ databases">
        <authorList>
            <consortium name="Pathogen Informatics"/>
            <person name="Doyle S."/>
        </authorList>
    </citation>
    <scope>NUCLEOTIDE SEQUENCE [LARGE SCALE GENOMIC DNA]</scope>
    <source>
        <strain evidence="1 2">NCTC11647</strain>
    </source>
</reference>
<dbReference type="AlphaFoldDB" id="A0A2X1ZN06"/>